<dbReference type="EMBL" id="CM002295">
    <property type="protein sequence ID" value="ESW12532.1"/>
    <property type="molecule type" value="Genomic_DNA"/>
</dbReference>
<evidence type="ECO:0000256" key="1">
    <source>
        <dbReference type="SAM" id="SignalP"/>
    </source>
</evidence>
<accession>V7B3Q7</accession>
<feature type="chain" id="PRO_5004754042" description="Knottin scorpion toxin-like domain-containing protein" evidence="1">
    <location>
        <begin position="40"/>
        <end position="95"/>
    </location>
</feature>
<evidence type="ECO:0008006" key="4">
    <source>
        <dbReference type="Google" id="ProtNLM"/>
    </source>
</evidence>
<evidence type="ECO:0000313" key="3">
    <source>
        <dbReference type="Proteomes" id="UP000000226"/>
    </source>
</evidence>
<protein>
    <recommendedName>
        <fullName evidence="4">Knottin scorpion toxin-like domain-containing protein</fullName>
    </recommendedName>
</protein>
<dbReference type="Proteomes" id="UP000000226">
    <property type="component" value="Chromosome 8"/>
</dbReference>
<proteinExistence type="predicted"/>
<dbReference type="AlphaFoldDB" id="V7B3Q7"/>
<dbReference type="SMR" id="V7B3Q7"/>
<name>V7B3Q7_PHAVU</name>
<reference evidence="3" key="1">
    <citation type="journal article" date="2014" name="Nat. Genet.">
        <title>A reference genome for common bean and genome-wide analysis of dual domestications.</title>
        <authorList>
            <person name="Schmutz J."/>
            <person name="McClean P.E."/>
            <person name="Mamidi S."/>
            <person name="Wu G.A."/>
            <person name="Cannon S.B."/>
            <person name="Grimwood J."/>
            <person name="Jenkins J."/>
            <person name="Shu S."/>
            <person name="Song Q."/>
            <person name="Chavarro C."/>
            <person name="Torres-Torres M."/>
            <person name="Geffroy V."/>
            <person name="Moghaddam S.M."/>
            <person name="Gao D."/>
            <person name="Abernathy B."/>
            <person name="Barry K."/>
            <person name="Blair M."/>
            <person name="Brick M.A."/>
            <person name="Chovatia M."/>
            <person name="Gepts P."/>
            <person name="Goodstein D.M."/>
            <person name="Gonzales M."/>
            <person name="Hellsten U."/>
            <person name="Hyten D.L."/>
            <person name="Jia G."/>
            <person name="Kelly J.D."/>
            <person name="Kudrna D."/>
            <person name="Lee R."/>
            <person name="Richard M.M."/>
            <person name="Miklas P.N."/>
            <person name="Osorno J.M."/>
            <person name="Rodrigues J."/>
            <person name="Thareau V."/>
            <person name="Urrea C.A."/>
            <person name="Wang M."/>
            <person name="Yu Y."/>
            <person name="Zhang M."/>
            <person name="Wing R.A."/>
            <person name="Cregan P.B."/>
            <person name="Rokhsar D.S."/>
            <person name="Jackson S.A."/>
        </authorList>
    </citation>
    <scope>NUCLEOTIDE SEQUENCE [LARGE SCALE GENOMIC DNA]</scope>
    <source>
        <strain evidence="3">cv. G19833</strain>
    </source>
</reference>
<keyword evidence="1" id="KW-0732">Signal</keyword>
<sequence>MKHSSHQREKINFLEMASRFYHCFLFRVLFVALVLSAAGEPDPEPSPDDSISNDPISTANCIDGCIPGCRHACLGFGFKDGFCFPNKTSFQCCCQ</sequence>
<organism evidence="2 3">
    <name type="scientific">Phaseolus vulgaris</name>
    <name type="common">Kidney bean</name>
    <name type="synonym">French bean</name>
    <dbReference type="NCBI Taxonomy" id="3885"/>
    <lineage>
        <taxon>Eukaryota</taxon>
        <taxon>Viridiplantae</taxon>
        <taxon>Streptophyta</taxon>
        <taxon>Embryophyta</taxon>
        <taxon>Tracheophyta</taxon>
        <taxon>Spermatophyta</taxon>
        <taxon>Magnoliopsida</taxon>
        <taxon>eudicotyledons</taxon>
        <taxon>Gunneridae</taxon>
        <taxon>Pentapetalae</taxon>
        <taxon>rosids</taxon>
        <taxon>fabids</taxon>
        <taxon>Fabales</taxon>
        <taxon>Fabaceae</taxon>
        <taxon>Papilionoideae</taxon>
        <taxon>50 kb inversion clade</taxon>
        <taxon>NPAAA clade</taxon>
        <taxon>indigoferoid/millettioid clade</taxon>
        <taxon>Phaseoleae</taxon>
        <taxon>Phaseolus</taxon>
    </lineage>
</organism>
<evidence type="ECO:0000313" key="2">
    <source>
        <dbReference type="EMBL" id="ESW12532.1"/>
    </source>
</evidence>
<feature type="signal peptide" evidence="1">
    <location>
        <begin position="1"/>
        <end position="39"/>
    </location>
</feature>
<keyword evidence="3" id="KW-1185">Reference proteome</keyword>
<gene>
    <name evidence="2" type="ORF">PHAVU_008G121200g</name>
</gene>
<dbReference type="Gramene" id="ESW12532">
    <property type="protein sequence ID" value="ESW12532"/>
    <property type="gene ID" value="PHAVU_008G121200g"/>
</dbReference>